<dbReference type="RefSeq" id="WP_259450237.1">
    <property type="nucleotide sequence ID" value="NZ_CP119520.1"/>
</dbReference>
<gene>
    <name evidence="2" type="ORF">NX786_17620</name>
</gene>
<organism evidence="2 3">
    <name type="scientific">Telluria mixta</name>
    <dbReference type="NCBI Taxonomy" id="34071"/>
    <lineage>
        <taxon>Bacteria</taxon>
        <taxon>Pseudomonadati</taxon>
        <taxon>Pseudomonadota</taxon>
        <taxon>Betaproteobacteria</taxon>
        <taxon>Burkholderiales</taxon>
        <taxon>Oxalobacteraceae</taxon>
        <taxon>Telluria group</taxon>
        <taxon>Telluria</taxon>
    </lineage>
</organism>
<name>A0ABT2C192_9BURK</name>
<dbReference type="SUPFAM" id="SSF53474">
    <property type="entry name" value="alpha/beta-Hydrolases"/>
    <property type="match status" value="1"/>
</dbReference>
<dbReference type="Proteomes" id="UP001165263">
    <property type="component" value="Unassembled WGS sequence"/>
</dbReference>
<reference evidence="2" key="1">
    <citation type="submission" date="2022-08" db="EMBL/GenBank/DDBJ databases">
        <title>Reclassification of Massilia species as members of the genera Telluria, Duganella, Pseudoduganella, Mokoshia gen. nov. and Zemynaea gen. nov. using orthogonal and non-orthogonal genome-based approaches.</title>
        <authorList>
            <person name="Bowman J.P."/>
        </authorList>
    </citation>
    <scope>NUCLEOTIDE SEQUENCE</scope>
    <source>
        <strain evidence="2">LMG 11547</strain>
    </source>
</reference>
<sequence length="445" mass="48598">MKRILELMVVLVSLAPAGSYAQFSAAPHSEVATRTTFVRLADNANAIVIEPAVPNPAKRRIGLLVTHPDRINNFNYFTGLALPAYGYTVMILNYYGPEQTYDEFIAPIAAAIRALKALPGVQKVVMVGHSTGGPEMTYYQDIAENGPAACREPQRIYKCRAGDLAGLPRADGVVLLDSNSGAPERTMALNPAVDPHHPRRRDAALDMFDPKNGFDPATKGATYRPEFLARFFAAQSKRANELIDEALGRLRKIENGEGEFIDDEPFVVAGASLYVNGARPELADLRLLSRTHSSHLLLKADGSTPVQVIPLVMEPRAAPQDENKLFQTTLNVTVRHYLSFQGLRTDPGYALTENDIIGVQWRSTPNSIQGNLEGIRVPTLVMAATCSPHLVLNEIAYDHAAAGDKAFVGVEGANHGFLPCRPEYGGTFGKTFDFVDKWLSKPGRF</sequence>
<protein>
    <recommendedName>
        <fullName evidence="4">Alpha/beta hydrolase</fullName>
    </recommendedName>
</protein>
<evidence type="ECO:0000256" key="1">
    <source>
        <dbReference type="SAM" id="SignalP"/>
    </source>
</evidence>
<keyword evidence="3" id="KW-1185">Reference proteome</keyword>
<evidence type="ECO:0000313" key="3">
    <source>
        <dbReference type="Proteomes" id="UP001165263"/>
    </source>
</evidence>
<comment type="caution">
    <text evidence="2">The sequence shown here is derived from an EMBL/GenBank/DDBJ whole genome shotgun (WGS) entry which is preliminary data.</text>
</comment>
<feature type="signal peptide" evidence="1">
    <location>
        <begin position="1"/>
        <end position="21"/>
    </location>
</feature>
<dbReference type="InterPro" id="IPR029058">
    <property type="entry name" value="AB_hydrolase_fold"/>
</dbReference>
<feature type="chain" id="PRO_5046270605" description="Alpha/beta hydrolase" evidence="1">
    <location>
        <begin position="22"/>
        <end position="445"/>
    </location>
</feature>
<keyword evidence="1" id="KW-0732">Signal</keyword>
<evidence type="ECO:0000313" key="2">
    <source>
        <dbReference type="EMBL" id="MCS0631155.1"/>
    </source>
</evidence>
<dbReference type="EMBL" id="JANUHC010000006">
    <property type="protein sequence ID" value="MCS0631155.1"/>
    <property type="molecule type" value="Genomic_DNA"/>
</dbReference>
<proteinExistence type="predicted"/>
<dbReference type="Gene3D" id="3.40.50.1820">
    <property type="entry name" value="alpha/beta hydrolase"/>
    <property type="match status" value="1"/>
</dbReference>
<accession>A0ABT2C192</accession>
<evidence type="ECO:0008006" key="4">
    <source>
        <dbReference type="Google" id="ProtNLM"/>
    </source>
</evidence>